<geneLocation type="mitochondrion" evidence="1"/>
<evidence type="ECO:0000313" key="1">
    <source>
        <dbReference type="EMBL" id="KUM49002.1"/>
    </source>
</evidence>
<reference evidence="1" key="1">
    <citation type="journal article" date="2015" name="Genome Biol. Evol.">
        <title>Organellar Genomes of White Spruce (Picea glauca): Assembly and Annotation.</title>
        <authorList>
            <person name="Jackman S.D."/>
            <person name="Warren R.L."/>
            <person name="Gibb E.A."/>
            <person name="Vandervalk B.P."/>
            <person name="Mohamadi H."/>
            <person name="Chu J."/>
            <person name="Raymond A."/>
            <person name="Pleasance S."/>
            <person name="Coope R."/>
            <person name="Wildung M.R."/>
            <person name="Ritland C.E."/>
            <person name="Bousquet J."/>
            <person name="Jones S.J."/>
            <person name="Bohlmann J."/>
            <person name="Birol I."/>
        </authorList>
    </citation>
    <scope>NUCLEOTIDE SEQUENCE [LARGE SCALE GENOMIC DNA]</scope>
    <source>
        <tissue evidence="1">Flushing bud</tissue>
    </source>
</reference>
<proteinExistence type="predicted"/>
<accession>A0A101M144</accession>
<dbReference type="AlphaFoldDB" id="A0A101M144"/>
<sequence>MGEQSITFSRARASHLPYLICSERQNSSRSSFPFLFSRACTLPHSRVALCLASLSILSFGETPIGKICIYRGERGSELR</sequence>
<organism evidence="1">
    <name type="scientific">Picea glauca</name>
    <name type="common">White spruce</name>
    <name type="synonym">Pinus glauca</name>
    <dbReference type="NCBI Taxonomy" id="3330"/>
    <lineage>
        <taxon>Eukaryota</taxon>
        <taxon>Viridiplantae</taxon>
        <taxon>Streptophyta</taxon>
        <taxon>Embryophyta</taxon>
        <taxon>Tracheophyta</taxon>
        <taxon>Spermatophyta</taxon>
        <taxon>Pinopsida</taxon>
        <taxon>Pinidae</taxon>
        <taxon>Conifers I</taxon>
        <taxon>Pinales</taxon>
        <taxon>Pinaceae</taxon>
        <taxon>Picea</taxon>
    </lineage>
</organism>
<comment type="caution">
    <text evidence="1">The sequence shown here is derived from an EMBL/GenBank/DDBJ whole genome shotgun (WGS) entry which is preliminary data.</text>
</comment>
<keyword evidence="1" id="KW-0496">Mitochondrion</keyword>
<gene>
    <name evidence="1" type="ORF">ABT39_MTgene4339</name>
</gene>
<protein>
    <submittedName>
        <fullName evidence="1">Uncharacterized protein</fullName>
    </submittedName>
</protein>
<dbReference type="EMBL" id="LKAM01000004">
    <property type="protein sequence ID" value="KUM49002.1"/>
    <property type="molecule type" value="Genomic_DNA"/>
</dbReference>
<name>A0A101M144_PICGL</name>